<dbReference type="InterPro" id="IPR037103">
    <property type="entry name" value="Tubulin/FtsZ-like_C"/>
</dbReference>
<evidence type="ECO:0000256" key="5">
    <source>
        <dbReference type="NCBIfam" id="TIGR00065"/>
    </source>
</evidence>
<keyword evidence="2 4" id="KW-0547">Nucleotide-binding</keyword>
<dbReference type="Proteomes" id="UP001321582">
    <property type="component" value="Chromosome"/>
</dbReference>
<protein>
    <recommendedName>
        <fullName evidence="4 5">Cell division protein FtsZ</fullName>
    </recommendedName>
</protein>
<reference evidence="9 10" key="1">
    <citation type="submission" date="2022-11" db="EMBL/GenBank/DDBJ databases">
        <title>Haliovirga abyssi gen. nov., sp. nov., a mesophilic fermentative bacterium isolated from the Iheya North hydrothermal field and the proposal of Haliovirgaceae fam. nov.</title>
        <authorList>
            <person name="Miyazaki U."/>
            <person name="Tame A."/>
            <person name="Miyazaki J."/>
            <person name="Takai K."/>
            <person name="Sawayama S."/>
            <person name="Kitajima M."/>
            <person name="Okamoto A."/>
            <person name="Nakagawa S."/>
        </authorList>
    </citation>
    <scope>NUCLEOTIDE SEQUENCE [LARGE SCALE GENOMIC DNA]</scope>
    <source>
        <strain evidence="9 10">IC12</strain>
    </source>
</reference>
<dbReference type="InterPro" id="IPR024757">
    <property type="entry name" value="FtsZ_C"/>
</dbReference>
<dbReference type="GO" id="GO:0003924">
    <property type="term" value="F:GTPase activity"/>
    <property type="evidence" value="ECO:0007669"/>
    <property type="project" value="UniProtKB-UniRule"/>
</dbReference>
<dbReference type="Pfam" id="PF12327">
    <property type="entry name" value="FtsZ_C"/>
    <property type="match status" value="1"/>
</dbReference>
<dbReference type="SMART" id="SM00864">
    <property type="entry name" value="Tubulin"/>
    <property type="match status" value="1"/>
</dbReference>
<keyword evidence="4 6" id="KW-0717">Septation</keyword>
<dbReference type="InterPro" id="IPR018316">
    <property type="entry name" value="Tubulin/FtsZ_2-layer-sand-dom"/>
</dbReference>
<dbReference type="GO" id="GO:0051258">
    <property type="term" value="P:protein polymerization"/>
    <property type="evidence" value="ECO:0007669"/>
    <property type="project" value="UniProtKB-UniRule"/>
</dbReference>
<feature type="binding site" evidence="4">
    <location>
        <position position="138"/>
    </location>
    <ligand>
        <name>GTP</name>
        <dbReference type="ChEBI" id="CHEBI:37565"/>
    </ligand>
</feature>
<comment type="function">
    <text evidence="4 6">Essential cell division protein that forms a contractile ring structure (Z ring) at the future cell division site. The regulation of the ring assembly controls the timing and the location of cell division. One of the functions of the FtsZ ring is to recruit other cell division proteins to the septum to produce a new cell wall between the dividing cells. Binds GTP and shows GTPase activity.</text>
</comment>
<dbReference type="AlphaFoldDB" id="A0AAU9DG10"/>
<sequence length="366" mass="39467">MTEINVYENVAKIKVIGIGGAGGNAINNMIESGINGVEFIAANTDSQDLLKSKAEVKIQLGEKLTKGLGAGANPEVGKLAAEEDKEKIREHLEGTDLLFITAGMGGGTGTGAAPVIAEIAKELNILTVSIVTKPFRFEGLKRKRNSESGIMELENKVDTLVVIPNEKLLENTDRKVSIKNAFEGADDVLKIGIKGISELITTEGFINLDFADVRSTMSNSGIAMLGFGYAEGEDKARVAAEAALSSNLLERDIHGASKILLNITGGMDLTLNEASEIAQRVTEAAGERTTDVIFGTVIDESMEGSIKITVIATSFEDNKKEYIEEIDGINSEEKEPEERVIESKKMSVNDEYKDLDIPAFIRRKKN</sequence>
<dbReference type="GO" id="GO:0032153">
    <property type="term" value="C:cell division site"/>
    <property type="evidence" value="ECO:0007669"/>
    <property type="project" value="UniProtKB-UniRule"/>
</dbReference>
<dbReference type="PROSITE" id="PS01134">
    <property type="entry name" value="FTSZ_1"/>
    <property type="match status" value="1"/>
</dbReference>
<dbReference type="Gene3D" id="3.30.1330.20">
    <property type="entry name" value="Tubulin/FtsZ, C-terminal domain"/>
    <property type="match status" value="1"/>
</dbReference>
<dbReference type="InterPro" id="IPR003008">
    <property type="entry name" value="Tubulin_FtsZ_GTPase"/>
</dbReference>
<dbReference type="SMART" id="SM00865">
    <property type="entry name" value="Tubulin_C"/>
    <property type="match status" value="1"/>
</dbReference>
<evidence type="ECO:0000256" key="3">
    <source>
        <dbReference type="ARBA" id="ARBA00023134"/>
    </source>
</evidence>
<dbReference type="InterPro" id="IPR008280">
    <property type="entry name" value="Tub_FtsZ_C"/>
</dbReference>
<keyword evidence="10" id="KW-1185">Reference proteome</keyword>
<dbReference type="PRINTS" id="PR00423">
    <property type="entry name" value="CELLDVISFTSZ"/>
</dbReference>
<name>A0AAU9DG10_9FUSO</name>
<evidence type="ECO:0000256" key="1">
    <source>
        <dbReference type="ARBA" id="ARBA00009690"/>
    </source>
</evidence>
<evidence type="ECO:0000313" key="10">
    <source>
        <dbReference type="Proteomes" id="UP001321582"/>
    </source>
</evidence>
<proteinExistence type="inferred from homology"/>
<dbReference type="NCBIfam" id="TIGR00065">
    <property type="entry name" value="ftsZ"/>
    <property type="match status" value="1"/>
</dbReference>
<dbReference type="GO" id="GO:0005737">
    <property type="term" value="C:cytoplasm"/>
    <property type="evidence" value="ECO:0007669"/>
    <property type="project" value="UniProtKB-SubCell"/>
</dbReference>
<feature type="domain" description="Tubulin/FtsZ GTPase" evidence="7">
    <location>
        <begin position="12"/>
        <end position="204"/>
    </location>
</feature>
<keyword evidence="4 6" id="KW-0132">Cell division</keyword>
<dbReference type="InterPro" id="IPR000158">
    <property type="entry name" value="Cell_div_FtsZ"/>
</dbReference>
<feature type="binding site" evidence="4">
    <location>
        <position position="142"/>
    </location>
    <ligand>
        <name>GTP</name>
        <dbReference type="ChEBI" id="CHEBI:37565"/>
    </ligand>
</feature>
<dbReference type="SUPFAM" id="SSF55307">
    <property type="entry name" value="Tubulin C-terminal domain-like"/>
    <property type="match status" value="1"/>
</dbReference>
<accession>A0AAU9DG10</accession>
<dbReference type="InterPro" id="IPR020805">
    <property type="entry name" value="Cell_div_FtsZ_CS"/>
</dbReference>
<comment type="subunit">
    <text evidence="4">Homodimer. Polymerizes to form a dynamic ring structure in a strictly GTP-dependent manner. Interacts directly with several other division proteins.</text>
</comment>
<organism evidence="9 10">
    <name type="scientific">Haliovirga abyssi</name>
    <dbReference type="NCBI Taxonomy" id="2996794"/>
    <lineage>
        <taxon>Bacteria</taxon>
        <taxon>Fusobacteriati</taxon>
        <taxon>Fusobacteriota</taxon>
        <taxon>Fusobacteriia</taxon>
        <taxon>Fusobacteriales</taxon>
        <taxon>Haliovirgaceae</taxon>
        <taxon>Haliovirga</taxon>
    </lineage>
</organism>
<evidence type="ECO:0000256" key="4">
    <source>
        <dbReference type="HAMAP-Rule" id="MF_00909"/>
    </source>
</evidence>
<dbReference type="Gene3D" id="3.40.50.1440">
    <property type="entry name" value="Tubulin/FtsZ, GTPase domain"/>
    <property type="match status" value="1"/>
</dbReference>
<dbReference type="HAMAP" id="MF_00909">
    <property type="entry name" value="FtsZ"/>
    <property type="match status" value="1"/>
</dbReference>
<evidence type="ECO:0000259" key="7">
    <source>
        <dbReference type="SMART" id="SM00864"/>
    </source>
</evidence>
<dbReference type="GO" id="GO:0005525">
    <property type="term" value="F:GTP binding"/>
    <property type="evidence" value="ECO:0007669"/>
    <property type="project" value="UniProtKB-UniRule"/>
</dbReference>
<dbReference type="FunFam" id="3.40.50.1440:FF:000001">
    <property type="entry name" value="Cell division protein FtsZ"/>
    <property type="match status" value="1"/>
</dbReference>
<dbReference type="GO" id="GO:0000917">
    <property type="term" value="P:division septum assembly"/>
    <property type="evidence" value="ECO:0007669"/>
    <property type="project" value="UniProtKB-KW"/>
</dbReference>
<dbReference type="RefSeq" id="WP_307904554.1">
    <property type="nucleotide sequence ID" value="NZ_AP027059.1"/>
</dbReference>
<evidence type="ECO:0000313" key="9">
    <source>
        <dbReference type="EMBL" id="BDU49604.1"/>
    </source>
</evidence>
<feature type="binding site" evidence="4">
    <location>
        <position position="186"/>
    </location>
    <ligand>
        <name>GTP</name>
        <dbReference type="ChEBI" id="CHEBI:37565"/>
    </ligand>
</feature>
<dbReference type="PANTHER" id="PTHR30314:SF3">
    <property type="entry name" value="MITOCHONDRIAL DIVISION PROTEIN FSZA"/>
    <property type="match status" value="1"/>
</dbReference>
<dbReference type="CDD" id="cd02201">
    <property type="entry name" value="FtsZ_type1"/>
    <property type="match status" value="1"/>
</dbReference>
<dbReference type="InterPro" id="IPR045061">
    <property type="entry name" value="FtsZ/CetZ"/>
</dbReference>
<comment type="subcellular location">
    <subcellularLocation>
        <location evidence="4">Cytoplasm</location>
    </subcellularLocation>
    <text evidence="4">Assembles at midcell at the inner surface of the cytoplasmic membrane.</text>
</comment>
<dbReference type="Pfam" id="PF00091">
    <property type="entry name" value="Tubulin"/>
    <property type="match status" value="1"/>
</dbReference>
<keyword evidence="4" id="KW-0963">Cytoplasm</keyword>
<feature type="binding site" evidence="4">
    <location>
        <begin position="20"/>
        <end position="24"/>
    </location>
    <ligand>
        <name>GTP</name>
        <dbReference type="ChEBI" id="CHEBI:37565"/>
    </ligand>
</feature>
<dbReference type="InterPro" id="IPR036525">
    <property type="entry name" value="Tubulin/FtsZ_GTPase_sf"/>
</dbReference>
<dbReference type="GO" id="GO:0043093">
    <property type="term" value="P:FtsZ-dependent cytokinesis"/>
    <property type="evidence" value="ECO:0007669"/>
    <property type="project" value="UniProtKB-UniRule"/>
</dbReference>
<keyword evidence="4 6" id="KW-0131">Cell cycle</keyword>
<evidence type="ECO:0000259" key="8">
    <source>
        <dbReference type="SMART" id="SM00865"/>
    </source>
</evidence>
<feature type="domain" description="Tubulin/FtsZ 2-layer sandwich" evidence="8">
    <location>
        <begin position="206"/>
        <end position="324"/>
    </location>
</feature>
<evidence type="ECO:0000256" key="2">
    <source>
        <dbReference type="ARBA" id="ARBA00022741"/>
    </source>
</evidence>
<dbReference type="SUPFAM" id="SSF52490">
    <property type="entry name" value="Tubulin nucleotide-binding domain-like"/>
    <property type="match status" value="1"/>
</dbReference>
<keyword evidence="3 4" id="KW-0342">GTP-binding</keyword>
<feature type="binding site" evidence="4">
    <location>
        <begin position="107"/>
        <end position="109"/>
    </location>
    <ligand>
        <name>GTP</name>
        <dbReference type="ChEBI" id="CHEBI:37565"/>
    </ligand>
</feature>
<dbReference type="EMBL" id="AP027059">
    <property type="protein sequence ID" value="BDU49604.1"/>
    <property type="molecule type" value="Genomic_DNA"/>
</dbReference>
<comment type="similarity">
    <text evidence="1 4 6">Belongs to the FtsZ family.</text>
</comment>
<dbReference type="PROSITE" id="PS01135">
    <property type="entry name" value="FTSZ_2"/>
    <property type="match status" value="1"/>
</dbReference>
<evidence type="ECO:0000256" key="6">
    <source>
        <dbReference type="RuleBase" id="RU000631"/>
    </source>
</evidence>
<dbReference type="PANTHER" id="PTHR30314">
    <property type="entry name" value="CELL DIVISION PROTEIN FTSZ-RELATED"/>
    <property type="match status" value="1"/>
</dbReference>
<gene>
    <name evidence="4 9" type="primary">ftsZ</name>
    <name evidence="9" type="ORF">HLVA_01730</name>
</gene>
<dbReference type="KEGG" id="haby:HLVA_01730"/>